<keyword evidence="2" id="KW-0456">Lyase</keyword>
<dbReference type="GO" id="GO:0016829">
    <property type="term" value="F:lyase activity"/>
    <property type="evidence" value="ECO:0007669"/>
    <property type="project" value="UniProtKB-KW"/>
</dbReference>
<reference evidence="3 4" key="1">
    <citation type="submission" date="2016-07" db="EMBL/GenBank/DDBJ databases">
        <authorList>
            <person name="Lefevre C.T."/>
        </authorList>
    </citation>
    <scope>NUCLEOTIDE SEQUENCE [LARGE SCALE GENOMIC DNA]</scope>
    <source>
        <strain evidence="3">PR1</strain>
    </source>
</reference>
<sequence>MIERLKQTTLIIAGHGSSKSPNQARPARKHAAHIAKKGLFADVKTAFWKEDTRLKDVLEGVLTPEVVIVPNLACSGHINKVVIPREMGLKGELTQTNTQRIHLCKPVGEHEGLPALIAKRLKEVMQERDLAPKDTTVFLVAHGNPNPDRPASHDTTVMMATRIYQHYPLHAILPAFLEEKPFLKGWSKRTTTKNIIVLPFMIAAGTHGARDVPRFIGVEPTEKQSMEMRENAIPAGPFEVEGHHLWIMRAMGSHPTIADFIVDIAEERLSEVPY</sequence>
<evidence type="ECO:0000313" key="3">
    <source>
        <dbReference type="EMBL" id="SCA57647.1"/>
    </source>
</evidence>
<dbReference type="EMBL" id="FLYE01000045">
    <property type="protein sequence ID" value="SCA57647.1"/>
    <property type="molecule type" value="Genomic_DNA"/>
</dbReference>
<keyword evidence="4" id="KW-1185">Reference proteome</keyword>
<organism evidence="3 4">
    <name type="scientific">Candidatus Terasakiella magnetica</name>
    <dbReference type="NCBI Taxonomy" id="1867952"/>
    <lineage>
        <taxon>Bacteria</taxon>
        <taxon>Pseudomonadati</taxon>
        <taxon>Pseudomonadota</taxon>
        <taxon>Alphaproteobacteria</taxon>
        <taxon>Rhodospirillales</taxon>
        <taxon>Terasakiellaceae</taxon>
        <taxon>Terasakiella</taxon>
    </lineage>
</organism>
<dbReference type="PANTHER" id="PTHR33542:SF3">
    <property type="entry name" value="SIROHYDROCHLORIN FERROCHELATASE, CHLOROPLASTIC"/>
    <property type="match status" value="1"/>
</dbReference>
<protein>
    <submittedName>
        <fullName evidence="3">Putative Cobalamin (Vitamin B12) biosynthesis CbiX protein</fullName>
    </submittedName>
</protein>
<dbReference type="Gene3D" id="3.40.50.1400">
    <property type="match status" value="2"/>
</dbReference>
<accession>A0A1C3RK72</accession>
<dbReference type="GO" id="GO:0046872">
    <property type="term" value="F:metal ion binding"/>
    <property type="evidence" value="ECO:0007669"/>
    <property type="project" value="UniProtKB-KW"/>
</dbReference>
<dbReference type="SUPFAM" id="SSF53800">
    <property type="entry name" value="Chelatase"/>
    <property type="match status" value="1"/>
</dbReference>
<dbReference type="InterPro" id="IPR002762">
    <property type="entry name" value="CbiX-like"/>
</dbReference>
<dbReference type="RefSeq" id="WP_069189660.1">
    <property type="nucleotide sequence ID" value="NZ_FLYE01000045.1"/>
</dbReference>
<dbReference type="OrthoDB" id="7345302at2"/>
<dbReference type="PANTHER" id="PTHR33542">
    <property type="entry name" value="SIROHYDROCHLORIN FERROCHELATASE, CHLOROPLASTIC"/>
    <property type="match status" value="1"/>
</dbReference>
<keyword evidence="1" id="KW-0479">Metal-binding</keyword>
<dbReference type="Proteomes" id="UP000231658">
    <property type="component" value="Unassembled WGS sequence"/>
</dbReference>
<dbReference type="STRING" id="1867952.MTBPR1_60160"/>
<evidence type="ECO:0000256" key="1">
    <source>
        <dbReference type="ARBA" id="ARBA00022723"/>
    </source>
</evidence>
<dbReference type="Pfam" id="PF01903">
    <property type="entry name" value="CbiX"/>
    <property type="match status" value="2"/>
</dbReference>
<proteinExistence type="predicted"/>
<gene>
    <name evidence="3" type="ORF">MTBPR1_60160</name>
</gene>
<dbReference type="InterPro" id="IPR050963">
    <property type="entry name" value="Sirohydro_Cobaltochel/CbiX"/>
</dbReference>
<evidence type="ECO:0000313" key="4">
    <source>
        <dbReference type="Proteomes" id="UP000231658"/>
    </source>
</evidence>
<evidence type="ECO:0000256" key="2">
    <source>
        <dbReference type="ARBA" id="ARBA00023239"/>
    </source>
</evidence>
<name>A0A1C3RK72_9PROT</name>
<dbReference type="AlphaFoldDB" id="A0A1C3RK72"/>